<evidence type="ECO:0000313" key="2">
    <source>
        <dbReference type="EMBL" id="GAF46185.1"/>
    </source>
</evidence>
<organism evidence="2 3">
    <name type="scientific">Rhodococcus wratislaviensis NBRC 100605</name>
    <dbReference type="NCBI Taxonomy" id="1219028"/>
    <lineage>
        <taxon>Bacteria</taxon>
        <taxon>Bacillati</taxon>
        <taxon>Actinomycetota</taxon>
        <taxon>Actinomycetes</taxon>
        <taxon>Mycobacteriales</taxon>
        <taxon>Nocardiaceae</taxon>
        <taxon>Rhodococcus</taxon>
    </lineage>
</organism>
<accession>X0R5F6</accession>
<feature type="region of interest" description="Disordered" evidence="1">
    <location>
        <begin position="34"/>
        <end position="77"/>
    </location>
</feature>
<name>X0R5F6_RHOWR</name>
<proteinExistence type="predicted"/>
<feature type="compositionally biased region" description="Basic and acidic residues" evidence="1">
    <location>
        <begin position="36"/>
        <end position="57"/>
    </location>
</feature>
<protein>
    <submittedName>
        <fullName evidence="2">Uncharacterized protein</fullName>
    </submittedName>
</protein>
<evidence type="ECO:0000313" key="3">
    <source>
        <dbReference type="Proteomes" id="UP000019491"/>
    </source>
</evidence>
<comment type="caution">
    <text evidence="2">The sequence shown here is derived from an EMBL/GenBank/DDBJ whole genome shotgun (WGS) entry which is preliminary data.</text>
</comment>
<dbReference type="AlphaFoldDB" id="X0R5F6"/>
<gene>
    <name evidence="2" type="ORF">RW1_029_00830</name>
</gene>
<dbReference type="EMBL" id="BAWF01000029">
    <property type="protein sequence ID" value="GAF46185.1"/>
    <property type="molecule type" value="Genomic_DNA"/>
</dbReference>
<evidence type="ECO:0000256" key="1">
    <source>
        <dbReference type="SAM" id="MobiDB-lite"/>
    </source>
</evidence>
<sequence>MLEQFRQREKVVLAGDMAGIDGRLVHGLAPPVGFADQHHSAGGEAAPKKFDGARYSRADPGGAHACGDADGIVGDVA</sequence>
<reference evidence="2 3" key="1">
    <citation type="submission" date="2014-02" db="EMBL/GenBank/DDBJ databases">
        <title>Whole genome shotgun sequence of Rhodococcus wratislaviensis NBRC 100605.</title>
        <authorList>
            <person name="Hosoyama A."/>
            <person name="Tsuchikane K."/>
            <person name="Yoshida I."/>
            <person name="Ohji S."/>
            <person name="Ichikawa N."/>
            <person name="Yamazoe A."/>
            <person name="Fujita N."/>
        </authorList>
    </citation>
    <scope>NUCLEOTIDE SEQUENCE [LARGE SCALE GENOMIC DNA]</scope>
    <source>
        <strain evidence="2 3">NBRC 100605</strain>
    </source>
</reference>
<keyword evidence="3" id="KW-1185">Reference proteome</keyword>
<dbReference type="Proteomes" id="UP000019491">
    <property type="component" value="Unassembled WGS sequence"/>
</dbReference>